<name>A0ABR3IVD5_9AGAR</name>
<sequence>MWDDYGEKPWMDFEGAFFTAAVKEGSSEILHLDWNDDKRGGITWVIPVGDWKGGEFCSPQLHGRFPIAQGQVLGVQTRRIVHCGTPAVGRRVVFTLFADHTLMKQSDD</sequence>
<dbReference type="Proteomes" id="UP001556367">
    <property type="component" value="Unassembled WGS sequence"/>
</dbReference>
<dbReference type="Gene3D" id="3.60.130.30">
    <property type="match status" value="1"/>
</dbReference>
<gene>
    <name evidence="1" type="ORF">HGRIS_013310</name>
</gene>
<evidence type="ECO:0000313" key="1">
    <source>
        <dbReference type="EMBL" id="KAL0947186.1"/>
    </source>
</evidence>
<evidence type="ECO:0008006" key="3">
    <source>
        <dbReference type="Google" id="ProtNLM"/>
    </source>
</evidence>
<comment type="caution">
    <text evidence="1">The sequence shown here is derived from an EMBL/GenBank/DDBJ whole genome shotgun (WGS) entry which is preliminary data.</text>
</comment>
<proteinExistence type="predicted"/>
<evidence type="ECO:0000313" key="2">
    <source>
        <dbReference type="Proteomes" id="UP001556367"/>
    </source>
</evidence>
<dbReference type="EMBL" id="JASNQZ010000015">
    <property type="protein sequence ID" value="KAL0947186.1"/>
    <property type="molecule type" value="Genomic_DNA"/>
</dbReference>
<accession>A0ABR3IVD5</accession>
<keyword evidence="2" id="KW-1185">Reference proteome</keyword>
<protein>
    <recommendedName>
        <fullName evidence="3">Prolyl 4-hydroxylase alpha subunit Fe(2+) 2OG dioxygenase domain-containing protein</fullName>
    </recommendedName>
</protein>
<organism evidence="1 2">
    <name type="scientific">Hohenbuehelia grisea</name>
    <dbReference type="NCBI Taxonomy" id="104357"/>
    <lineage>
        <taxon>Eukaryota</taxon>
        <taxon>Fungi</taxon>
        <taxon>Dikarya</taxon>
        <taxon>Basidiomycota</taxon>
        <taxon>Agaricomycotina</taxon>
        <taxon>Agaricomycetes</taxon>
        <taxon>Agaricomycetidae</taxon>
        <taxon>Agaricales</taxon>
        <taxon>Pleurotineae</taxon>
        <taxon>Pleurotaceae</taxon>
        <taxon>Hohenbuehelia</taxon>
    </lineage>
</organism>
<reference evidence="2" key="1">
    <citation type="submission" date="2024-06" db="EMBL/GenBank/DDBJ databases">
        <title>Multi-omics analyses provide insights into the biosynthesis of the anticancer antibiotic pleurotin in Hohenbuehelia grisea.</title>
        <authorList>
            <person name="Weaver J.A."/>
            <person name="Alberti F."/>
        </authorList>
    </citation>
    <scope>NUCLEOTIDE SEQUENCE [LARGE SCALE GENOMIC DNA]</scope>
    <source>
        <strain evidence="2">T-177</strain>
    </source>
</reference>